<evidence type="ECO:0000256" key="6">
    <source>
        <dbReference type="ARBA" id="ARBA00022692"/>
    </source>
</evidence>
<evidence type="ECO:0000256" key="3">
    <source>
        <dbReference type="ARBA" id="ARBA00012374"/>
    </source>
</evidence>
<evidence type="ECO:0000256" key="16">
    <source>
        <dbReference type="ARBA" id="ARBA00047594"/>
    </source>
</evidence>
<name>A0A6N3X4Q4_9SYNE</name>
<evidence type="ECO:0000256" key="10">
    <source>
        <dbReference type="ARBA" id="ARBA00022989"/>
    </source>
</evidence>
<evidence type="ECO:0000256" key="13">
    <source>
        <dbReference type="ARBA" id="ARBA00023316"/>
    </source>
</evidence>
<comment type="catalytic activity">
    <reaction evidence="16">
        <text>di-trans,octa-cis-undecaprenyl diphosphate + H2O = di-trans,octa-cis-undecaprenyl phosphate + phosphate + H(+)</text>
        <dbReference type="Rhea" id="RHEA:28094"/>
        <dbReference type="ChEBI" id="CHEBI:15377"/>
        <dbReference type="ChEBI" id="CHEBI:15378"/>
        <dbReference type="ChEBI" id="CHEBI:43474"/>
        <dbReference type="ChEBI" id="CHEBI:58405"/>
        <dbReference type="ChEBI" id="CHEBI:60392"/>
        <dbReference type="EC" id="3.6.1.27"/>
    </reaction>
</comment>
<sequence length="63" mass="6660">ITNPALGGVLPLVVGLLSAALSSWLAIAWLLRFLQQHSTWVFILYRLGFGVLLLLVSVGGNGG</sequence>
<evidence type="ECO:0000256" key="5">
    <source>
        <dbReference type="ARBA" id="ARBA00022475"/>
    </source>
</evidence>
<evidence type="ECO:0000256" key="14">
    <source>
        <dbReference type="ARBA" id="ARBA00032707"/>
    </source>
</evidence>
<keyword evidence="7" id="KW-0378">Hydrolase</keyword>
<proteinExistence type="inferred from homology"/>
<feature type="transmembrane region" description="Helical" evidence="17">
    <location>
        <begin position="12"/>
        <end position="31"/>
    </location>
</feature>
<evidence type="ECO:0000256" key="8">
    <source>
        <dbReference type="ARBA" id="ARBA00022960"/>
    </source>
</evidence>
<evidence type="ECO:0000256" key="15">
    <source>
        <dbReference type="ARBA" id="ARBA00032932"/>
    </source>
</evidence>
<keyword evidence="11 17" id="KW-0472">Membrane</keyword>
<dbReference type="EC" id="3.6.1.27" evidence="3"/>
<dbReference type="GO" id="GO:0009252">
    <property type="term" value="P:peptidoglycan biosynthetic process"/>
    <property type="evidence" value="ECO:0007669"/>
    <property type="project" value="UniProtKB-KW"/>
</dbReference>
<dbReference type="GO" id="GO:0008360">
    <property type="term" value="P:regulation of cell shape"/>
    <property type="evidence" value="ECO:0007669"/>
    <property type="project" value="UniProtKB-KW"/>
</dbReference>
<evidence type="ECO:0000256" key="17">
    <source>
        <dbReference type="SAM" id="Phobius"/>
    </source>
</evidence>
<keyword evidence="6 17" id="KW-0812">Transmembrane</keyword>
<keyword evidence="12" id="KW-0046">Antibiotic resistance</keyword>
<dbReference type="GO" id="GO:0005886">
    <property type="term" value="C:plasma membrane"/>
    <property type="evidence" value="ECO:0007669"/>
    <property type="project" value="UniProtKB-SubCell"/>
</dbReference>
<dbReference type="EMBL" id="JXUO01000188">
    <property type="protein sequence ID" value="KKZ14113.1"/>
    <property type="molecule type" value="Genomic_DNA"/>
</dbReference>
<evidence type="ECO:0000256" key="9">
    <source>
        <dbReference type="ARBA" id="ARBA00022984"/>
    </source>
</evidence>
<comment type="similarity">
    <text evidence="2">Belongs to the UppP family.</text>
</comment>
<dbReference type="AlphaFoldDB" id="A0A6N3X4Q4"/>
<comment type="subcellular location">
    <subcellularLocation>
        <location evidence="1">Cell membrane</location>
        <topology evidence="1">Multi-pass membrane protein</topology>
    </subcellularLocation>
</comment>
<comment type="caution">
    <text evidence="18">The sequence shown here is derived from an EMBL/GenBank/DDBJ whole genome shotgun (WGS) entry which is preliminary data.</text>
</comment>
<keyword evidence="8" id="KW-0133">Cell shape</keyword>
<keyword evidence="13" id="KW-0961">Cell wall biogenesis/degradation</keyword>
<reference evidence="18 19" key="1">
    <citation type="submission" date="2015-01" db="EMBL/GenBank/DDBJ databases">
        <title>Lifestyle Evolution in Cyanobacterial Symbionts of Sponges.</title>
        <authorList>
            <person name="Burgsdorf I."/>
            <person name="Slaby B.M."/>
            <person name="Handley K.M."/>
            <person name="Haber M."/>
            <person name="Blom J."/>
            <person name="Marshall C.W."/>
            <person name="Gilbert J.A."/>
            <person name="Hentschel U."/>
            <person name="Steindler L."/>
        </authorList>
    </citation>
    <scope>NUCLEOTIDE SEQUENCE [LARGE SCALE GENOMIC DNA]</scope>
    <source>
        <strain evidence="18">142</strain>
    </source>
</reference>
<evidence type="ECO:0000313" key="18">
    <source>
        <dbReference type="EMBL" id="KKZ14113.1"/>
    </source>
</evidence>
<gene>
    <name evidence="18" type="ORF">TH68_05700</name>
</gene>
<dbReference type="InterPro" id="IPR003824">
    <property type="entry name" value="UppP"/>
</dbReference>
<accession>A0A6N3X4Q4</accession>
<feature type="non-terminal residue" evidence="18">
    <location>
        <position position="1"/>
    </location>
</feature>
<dbReference type="Pfam" id="PF02673">
    <property type="entry name" value="BacA"/>
    <property type="match status" value="1"/>
</dbReference>
<evidence type="ECO:0000256" key="11">
    <source>
        <dbReference type="ARBA" id="ARBA00023136"/>
    </source>
</evidence>
<dbReference type="GO" id="GO:0050380">
    <property type="term" value="F:undecaprenyl-diphosphatase activity"/>
    <property type="evidence" value="ECO:0007669"/>
    <property type="project" value="UniProtKB-EC"/>
</dbReference>
<evidence type="ECO:0000256" key="1">
    <source>
        <dbReference type="ARBA" id="ARBA00004651"/>
    </source>
</evidence>
<evidence type="ECO:0000256" key="7">
    <source>
        <dbReference type="ARBA" id="ARBA00022801"/>
    </source>
</evidence>
<organism evidence="18 19">
    <name type="scientific">Candidatus Synechococcus spongiarum 142</name>
    <dbReference type="NCBI Taxonomy" id="1608213"/>
    <lineage>
        <taxon>Bacteria</taxon>
        <taxon>Bacillati</taxon>
        <taxon>Cyanobacteriota</taxon>
        <taxon>Cyanophyceae</taxon>
        <taxon>Synechococcales</taxon>
        <taxon>Synechococcaceae</taxon>
        <taxon>Synechococcus</taxon>
    </lineage>
</organism>
<evidence type="ECO:0000256" key="4">
    <source>
        <dbReference type="ARBA" id="ARBA00021581"/>
    </source>
</evidence>
<evidence type="ECO:0000256" key="2">
    <source>
        <dbReference type="ARBA" id="ARBA00010621"/>
    </source>
</evidence>
<dbReference type="GO" id="GO:0071555">
    <property type="term" value="P:cell wall organization"/>
    <property type="evidence" value="ECO:0007669"/>
    <property type="project" value="UniProtKB-KW"/>
</dbReference>
<feature type="transmembrane region" description="Helical" evidence="17">
    <location>
        <begin position="43"/>
        <end position="60"/>
    </location>
</feature>
<evidence type="ECO:0000256" key="12">
    <source>
        <dbReference type="ARBA" id="ARBA00023251"/>
    </source>
</evidence>
<dbReference type="Proteomes" id="UP000035054">
    <property type="component" value="Unassembled WGS sequence"/>
</dbReference>
<keyword evidence="9" id="KW-0573">Peptidoglycan synthesis</keyword>
<keyword evidence="10 17" id="KW-1133">Transmembrane helix</keyword>
<evidence type="ECO:0000313" key="19">
    <source>
        <dbReference type="Proteomes" id="UP000035054"/>
    </source>
</evidence>
<dbReference type="GO" id="GO:0046677">
    <property type="term" value="P:response to antibiotic"/>
    <property type="evidence" value="ECO:0007669"/>
    <property type="project" value="UniProtKB-KW"/>
</dbReference>
<keyword evidence="5" id="KW-1003">Cell membrane</keyword>
<protein>
    <recommendedName>
        <fullName evidence="4">Undecaprenyl-diphosphatase</fullName>
        <ecNumber evidence="3">3.6.1.27</ecNumber>
    </recommendedName>
    <alternativeName>
        <fullName evidence="15">Bacitracin resistance protein</fullName>
    </alternativeName>
    <alternativeName>
        <fullName evidence="14">Undecaprenyl pyrophosphate phosphatase</fullName>
    </alternativeName>
</protein>